<comment type="subcellular location">
    <subcellularLocation>
        <location evidence="3">Cell membrane</location>
        <topology evidence="3">Multi-pass membrane protein</topology>
    </subcellularLocation>
</comment>
<organism evidence="19 20">
    <name type="scientific">Paenibacillus borealis</name>
    <dbReference type="NCBI Taxonomy" id="160799"/>
    <lineage>
        <taxon>Bacteria</taxon>
        <taxon>Bacillati</taxon>
        <taxon>Bacillota</taxon>
        <taxon>Bacilli</taxon>
        <taxon>Bacillales</taxon>
        <taxon>Paenibacillaceae</taxon>
        <taxon>Paenibacillus</taxon>
    </lineage>
</organism>
<feature type="transmembrane region" description="Helical" evidence="16">
    <location>
        <begin position="88"/>
        <end position="117"/>
    </location>
</feature>
<evidence type="ECO:0000256" key="16">
    <source>
        <dbReference type="SAM" id="Phobius"/>
    </source>
</evidence>
<dbReference type="GO" id="GO:0009401">
    <property type="term" value="P:phosphoenolpyruvate-dependent sugar phosphotransferase system"/>
    <property type="evidence" value="ECO:0007669"/>
    <property type="project" value="UniProtKB-KW"/>
</dbReference>
<dbReference type="Pfam" id="PF02378">
    <property type="entry name" value="PTS_EIIC"/>
    <property type="match status" value="1"/>
</dbReference>
<evidence type="ECO:0000313" key="19">
    <source>
        <dbReference type="EMBL" id="AIQ57086.1"/>
    </source>
</evidence>
<dbReference type="NCBIfam" id="TIGR00851">
    <property type="entry name" value="mtlA"/>
    <property type="match status" value="1"/>
</dbReference>
<dbReference type="InterPro" id="IPR004718">
    <property type="entry name" value="PTS_IIC_mtl"/>
</dbReference>
<keyword evidence="14 16" id="KW-0472">Membrane</keyword>
<dbReference type="Gene3D" id="3.40.50.2300">
    <property type="match status" value="1"/>
</dbReference>
<evidence type="ECO:0000256" key="6">
    <source>
        <dbReference type="ARBA" id="ARBA00022448"/>
    </source>
</evidence>
<keyword evidence="7" id="KW-1003">Cell membrane</keyword>
<name>A0A089L6H9_PAEBO</name>
<evidence type="ECO:0000256" key="14">
    <source>
        <dbReference type="ARBA" id="ARBA00023136"/>
    </source>
</evidence>
<keyword evidence="20" id="KW-1185">Reference proteome</keyword>
<feature type="transmembrane region" description="Helical" evidence="16">
    <location>
        <begin position="33"/>
        <end position="51"/>
    </location>
</feature>
<dbReference type="PROSITE" id="PS51099">
    <property type="entry name" value="PTS_EIIB_TYPE_2"/>
    <property type="match status" value="1"/>
</dbReference>
<dbReference type="NCBIfam" id="NF011663">
    <property type="entry name" value="PRK15083.1"/>
    <property type="match status" value="1"/>
</dbReference>
<feature type="transmembrane region" description="Helical" evidence="16">
    <location>
        <begin position="321"/>
        <end position="343"/>
    </location>
</feature>
<feature type="domain" description="PTS EIIB type-2" evidence="17">
    <location>
        <begin position="393"/>
        <end position="480"/>
    </location>
</feature>
<evidence type="ECO:0000256" key="1">
    <source>
        <dbReference type="ARBA" id="ARBA00001655"/>
    </source>
</evidence>
<dbReference type="Pfam" id="PF02302">
    <property type="entry name" value="PTS_IIB"/>
    <property type="match status" value="1"/>
</dbReference>
<comment type="function">
    <text evidence="2">The phosphoenolpyruvate-dependent sugar phosphotransferase system (sugar PTS), a major carbohydrate active transport system, catalyzes the phosphorylation of incoming sugar substrates concomitantly with their translocation across the cell membrane. The enzyme II CmtAB PTS system is involved in D-mannitol transport.</text>
</comment>
<feature type="transmembrane region" description="Helical" evidence="16">
    <location>
        <begin position="255"/>
        <end position="273"/>
    </location>
</feature>
<keyword evidence="11" id="KW-0598">Phosphotransferase system</keyword>
<dbReference type="InterPro" id="IPR013014">
    <property type="entry name" value="PTS_EIIC_2"/>
</dbReference>
<keyword evidence="9" id="KW-0762">Sugar transport</keyword>
<evidence type="ECO:0000256" key="12">
    <source>
        <dbReference type="ARBA" id="ARBA00022692"/>
    </source>
</evidence>
<evidence type="ECO:0000256" key="5">
    <source>
        <dbReference type="ARBA" id="ARBA00021825"/>
    </source>
</evidence>
<accession>A0A089L6H9</accession>
<dbReference type="AlphaFoldDB" id="A0A089L6H9"/>
<dbReference type="OrthoDB" id="9814222at2"/>
<feature type="transmembrane region" description="Helical" evidence="16">
    <location>
        <begin position="137"/>
        <end position="156"/>
    </location>
</feature>
<evidence type="ECO:0000256" key="2">
    <source>
        <dbReference type="ARBA" id="ARBA00002434"/>
    </source>
</evidence>
<evidence type="ECO:0000259" key="17">
    <source>
        <dbReference type="PROSITE" id="PS51099"/>
    </source>
</evidence>
<keyword evidence="12 16" id="KW-0812">Transmembrane</keyword>
<dbReference type="InterPro" id="IPR036095">
    <property type="entry name" value="PTS_EIIB-like_sf"/>
</dbReference>
<dbReference type="PANTHER" id="PTHR30181">
    <property type="entry name" value="MANNITOL PERMEASE IIC COMPONENT"/>
    <property type="match status" value="1"/>
</dbReference>
<evidence type="ECO:0000256" key="9">
    <source>
        <dbReference type="ARBA" id="ARBA00022597"/>
    </source>
</evidence>
<evidence type="ECO:0000313" key="20">
    <source>
        <dbReference type="Proteomes" id="UP000029518"/>
    </source>
</evidence>
<comment type="catalytic activity">
    <reaction evidence="1">
        <text>D-mannitol(out) + N(pros)-phospho-L-histidyl-[protein] = D-mannitol 1-phosphate(in) + L-histidyl-[protein]</text>
        <dbReference type="Rhea" id="RHEA:33363"/>
        <dbReference type="Rhea" id="RHEA-COMP:9745"/>
        <dbReference type="Rhea" id="RHEA-COMP:9746"/>
        <dbReference type="ChEBI" id="CHEBI:16899"/>
        <dbReference type="ChEBI" id="CHEBI:29979"/>
        <dbReference type="ChEBI" id="CHEBI:61381"/>
        <dbReference type="ChEBI" id="CHEBI:64837"/>
        <dbReference type="EC" id="2.7.1.197"/>
    </reaction>
</comment>
<dbReference type="InterPro" id="IPR029503">
    <property type="entry name" value="PTS_EIIB_mannitol"/>
</dbReference>
<dbReference type="KEGG" id="pbd:PBOR_09200"/>
<dbReference type="PANTHER" id="PTHR30181:SF2">
    <property type="entry name" value="PTS SYSTEM MANNITOL-SPECIFIC EIICBA COMPONENT"/>
    <property type="match status" value="1"/>
</dbReference>
<dbReference type="SUPFAM" id="SSF52794">
    <property type="entry name" value="PTS system IIB component-like"/>
    <property type="match status" value="1"/>
</dbReference>
<evidence type="ECO:0000256" key="3">
    <source>
        <dbReference type="ARBA" id="ARBA00004651"/>
    </source>
</evidence>
<dbReference type="Proteomes" id="UP000029518">
    <property type="component" value="Chromosome"/>
</dbReference>
<dbReference type="RefSeq" id="WP_042211345.1">
    <property type="nucleotide sequence ID" value="NZ_CP009285.1"/>
</dbReference>
<evidence type="ECO:0000256" key="13">
    <source>
        <dbReference type="ARBA" id="ARBA00022989"/>
    </source>
</evidence>
<keyword evidence="8" id="KW-0597">Phosphoprotein</keyword>
<evidence type="ECO:0000256" key="7">
    <source>
        <dbReference type="ARBA" id="ARBA00022475"/>
    </source>
</evidence>
<dbReference type="GO" id="GO:0090563">
    <property type="term" value="F:protein-phosphocysteine-sugar phosphotransferase activity"/>
    <property type="evidence" value="ECO:0007669"/>
    <property type="project" value="TreeGrafter"/>
</dbReference>
<evidence type="ECO:0000256" key="10">
    <source>
        <dbReference type="ARBA" id="ARBA00022679"/>
    </source>
</evidence>
<sequence>MATTATQQTSSGGARVRVQQFGRMLSGMVMPNIGAFIAWGLITALFIPTGWLPNESLAALVDPMIKYLLPLLIGYTGGQMVHGKRGGVIGAVVTMGVIVGSSIPMFLGAMLVGPLAGWVLKQFDKAVDGKIKAGFEMLVNNFSLGIIGGLLSVGALKGIGPLVEGLTNILSNGVEFLVNHNLLPLINIIIEPAKVLFLNNAINHGVLGPIALEQSQRVGKSILFMLESNPGPGLGILLAYWLVGKGSAKSSAPGAIIIHFLGGIHEIYFPYILMNPRLILAVIGGGVSGTFTFQMLGAGLVASPSPGSIFAYFAMTPKGGYLPMLAGVIVATVVSFALAALLLKTVKKNDEEEMDIEEAAAKVKDMKSAGTAAQTAATATTVAANVRTKANVNKIVFACDAGMGSSAMGASVLRKKLQGAGVNITVVNSAVSEIPADADIVVTQKTLTDRAIAVNPNAEHISIDNFLKSPKYDELVERLK</sequence>
<dbReference type="GO" id="GO:0022872">
    <property type="term" value="F:protein-N(PI)-phosphohistidine-mannitol phosphotransferase system transmembrane transporter activity"/>
    <property type="evidence" value="ECO:0007669"/>
    <property type="project" value="InterPro"/>
</dbReference>
<dbReference type="EMBL" id="CP009285">
    <property type="protein sequence ID" value="AIQ57086.1"/>
    <property type="molecule type" value="Genomic_DNA"/>
</dbReference>
<evidence type="ECO:0000256" key="4">
    <source>
        <dbReference type="ARBA" id="ARBA00011909"/>
    </source>
</evidence>
<reference evidence="19" key="1">
    <citation type="submission" date="2014-08" db="EMBL/GenBank/DDBJ databases">
        <title>Comparative genomics of the Paenibacillus odorifer group.</title>
        <authorList>
            <person name="den Bakker H.C."/>
            <person name="Tsai Y.-C.Y.-C."/>
            <person name="Martin N."/>
            <person name="Korlach J."/>
            <person name="Wiedmann M."/>
        </authorList>
    </citation>
    <scope>NUCLEOTIDE SEQUENCE [LARGE SCALE GENOMIC DNA]</scope>
    <source>
        <strain evidence="19">DSM 13188</strain>
    </source>
</reference>
<dbReference type="HOGENOM" id="CLU_028721_2_0_9"/>
<dbReference type="InterPro" id="IPR013011">
    <property type="entry name" value="PTS_EIIB_2"/>
</dbReference>
<feature type="domain" description="PTS EIIC type-2" evidence="18">
    <location>
        <begin position="21"/>
        <end position="356"/>
    </location>
</feature>
<keyword evidence="10" id="KW-0808">Transferase</keyword>
<dbReference type="CDD" id="cd05567">
    <property type="entry name" value="PTS_IIB_mannitol"/>
    <property type="match status" value="1"/>
</dbReference>
<dbReference type="InterPro" id="IPR050893">
    <property type="entry name" value="Sugar_PTS"/>
</dbReference>
<gene>
    <name evidence="19" type="ORF">PBOR_09200</name>
</gene>
<dbReference type="EC" id="2.7.1.197" evidence="4"/>
<dbReference type="PROSITE" id="PS51104">
    <property type="entry name" value="PTS_EIIC_TYPE_2"/>
    <property type="match status" value="1"/>
</dbReference>
<evidence type="ECO:0000256" key="11">
    <source>
        <dbReference type="ARBA" id="ARBA00022683"/>
    </source>
</evidence>
<dbReference type="GO" id="GO:0005886">
    <property type="term" value="C:plasma membrane"/>
    <property type="evidence" value="ECO:0007669"/>
    <property type="project" value="UniProtKB-SubCell"/>
</dbReference>
<evidence type="ECO:0000259" key="18">
    <source>
        <dbReference type="PROSITE" id="PS51104"/>
    </source>
</evidence>
<evidence type="ECO:0000256" key="8">
    <source>
        <dbReference type="ARBA" id="ARBA00022553"/>
    </source>
</evidence>
<keyword evidence="13 16" id="KW-1133">Transmembrane helix</keyword>
<proteinExistence type="predicted"/>
<feature type="transmembrane region" description="Helical" evidence="16">
    <location>
        <begin position="278"/>
        <end position="301"/>
    </location>
</feature>
<protein>
    <recommendedName>
        <fullName evidence="5">PTS system mannitol-specific EIICB component</fullName>
        <ecNumber evidence="4">2.7.1.197</ecNumber>
    </recommendedName>
    <alternativeName>
        <fullName evidence="15">EIICB-Mtl</fullName>
    </alternativeName>
</protein>
<dbReference type="InterPro" id="IPR003352">
    <property type="entry name" value="PTS_EIIC"/>
</dbReference>
<evidence type="ECO:0000256" key="15">
    <source>
        <dbReference type="ARBA" id="ARBA00033349"/>
    </source>
</evidence>
<dbReference type="InterPro" id="IPR003501">
    <property type="entry name" value="PTS_EIIB_2/3"/>
</dbReference>
<keyword evidence="6" id="KW-0813">Transport</keyword>